<evidence type="ECO:0000313" key="3">
    <source>
        <dbReference type="Proteomes" id="UP000198221"/>
    </source>
</evidence>
<dbReference type="Proteomes" id="UP000198221">
    <property type="component" value="Chromosome I"/>
</dbReference>
<sequence>MTIIREAIAVAERPPIGSQRRRRLSSGCGTTRMQGLGARLTR</sequence>
<accession>A0A1C5K5K1</accession>
<keyword evidence="3" id="KW-1185">Reference proteome</keyword>
<reference evidence="3" key="1">
    <citation type="submission" date="2016-06" db="EMBL/GenBank/DDBJ databases">
        <authorList>
            <person name="Varghese N."/>
            <person name="Submissions Spin"/>
        </authorList>
    </citation>
    <scope>NUCLEOTIDE SEQUENCE [LARGE SCALE GENOMIC DNA]</scope>
    <source>
        <strain evidence="3">DSM 43819</strain>
    </source>
</reference>
<dbReference type="RefSeq" id="WP_269459025.1">
    <property type="nucleotide sequence ID" value="NZ_LT607754.1"/>
</dbReference>
<protein>
    <submittedName>
        <fullName evidence="2">Uncharacterized protein</fullName>
    </submittedName>
</protein>
<feature type="region of interest" description="Disordered" evidence="1">
    <location>
        <begin position="17"/>
        <end position="42"/>
    </location>
</feature>
<dbReference type="EMBL" id="LT607754">
    <property type="protein sequence ID" value="SCG77676.1"/>
    <property type="molecule type" value="Genomic_DNA"/>
</dbReference>
<organism evidence="2 3">
    <name type="scientific">Micromonospora inositola</name>
    <dbReference type="NCBI Taxonomy" id="47865"/>
    <lineage>
        <taxon>Bacteria</taxon>
        <taxon>Bacillati</taxon>
        <taxon>Actinomycetota</taxon>
        <taxon>Actinomycetes</taxon>
        <taxon>Micromonosporales</taxon>
        <taxon>Micromonosporaceae</taxon>
        <taxon>Micromonospora</taxon>
    </lineage>
</organism>
<gene>
    <name evidence="2" type="ORF">GA0070613_6342</name>
</gene>
<evidence type="ECO:0000256" key="1">
    <source>
        <dbReference type="SAM" id="MobiDB-lite"/>
    </source>
</evidence>
<name>A0A1C5K5K1_9ACTN</name>
<evidence type="ECO:0000313" key="2">
    <source>
        <dbReference type="EMBL" id="SCG77676.1"/>
    </source>
</evidence>
<proteinExistence type="predicted"/>
<dbReference type="AlphaFoldDB" id="A0A1C5K5K1"/>